<evidence type="ECO:0000259" key="1">
    <source>
        <dbReference type="Pfam" id="PF03551"/>
    </source>
</evidence>
<dbReference type="EMBL" id="CP007128">
    <property type="protein sequence ID" value="AHG87923.1"/>
    <property type="molecule type" value="Genomic_DNA"/>
</dbReference>
<dbReference type="HOGENOM" id="CLU_063440_3_3_0"/>
<dbReference type="Gene3D" id="1.10.10.10">
    <property type="entry name" value="Winged helix-like DNA-binding domain superfamily/Winged helix DNA-binding domain"/>
    <property type="match status" value="1"/>
</dbReference>
<dbReference type="NCBIfam" id="TIGR03433">
    <property type="entry name" value="padR_acidobact"/>
    <property type="match status" value="1"/>
</dbReference>
<protein>
    <submittedName>
        <fullName evidence="2">Transcriptional regulator, PadR-family</fullName>
    </submittedName>
</protein>
<dbReference type="InterPro" id="IPR052509">
    <property type="entry name" value="Metal_resp_DNA-bind_regulator"/>
</dbReference>
<dbReference type="eggNOG" id="COG1695">
    <property type="taxonomic scope" value="Bacteria"/>
</dbReference>
<name>W0REW8_9BACT</name>
<dbReference type="InterPro" id="IPR036390">
    <property type="entry name" value="WH_DNA-bd_sf"/>
</dbReference>
<evidence type="ECO:0000313" key="2">
    <source>
        <dbReference type="EMBL" id="AHG87923.1"/>
    </source>
</evidence>
<dbReference type="PANTHER" id="PTHR33169">
    <property type="entry name" value="PADR-FAMILY TRANSCRIPTIONAL REGULATOR"/>
    <property type="match status" value="1"/>
</dbReference>
<dbReference type="InterPro" id="IPR017799">
    <property type="entry name" value="Tscrpt_reg_PadR_acidobac-type"/>
</dbReference>
<dbReference type="InterPro" id="IPR005149">
    <property type="entry name" value="Tscrpt_reg_PadR_N"/>
</dbReference>
<keyword evidence="3" id="KW-1185">Reference proteome</keyword>
<reference evidence="2 3" key="1">
    <citation type="journal article" date="2014" name="Genome Announc.">
        <title>Genome Sequence and Methylome of Soil Bacterium Gemmatirosa kalamazoonensis KBS708T, a Member of the Rarely Cultivated Gemmatimonadetes Phylum.</title>
        <authorList>
            <person name="Debruyn J.M."/>
            <person name="Radosevich M."/>
            <person name="Wommack K.E."/>
            <person name="Polson S.W."/>
            <person name="Hauser L.J."/>
            <person name="Fawaz M.N."/>
            <person name="Korlach J."/>
            <person name="Tsai Y.C."/>
        </authorList>
    </citation>
    <scope>NUCLEOTIDE SEQUENCE [LARGE SCALE GENOMIC DNA]</scope>
    <source>
        <strain evidence="2 3">KBS708</strain>
    </source>
</reference>
<dbReference type="RefSeq" id="WP_025409475.1">
    <property type="nucleotide sequence ID" value="NZ_CP007128.1"/>
</dbReference>
<dbReference type="AlphaFoldDB" id="W0REW8"/>
<dbReference type="InParanoid" id="W0REW8"/>
<dbReference type="Pfam" id="PF03551">
    <property type="entry name" value="PadR"/>
    <property type="match status" value="1"/>
</dbReference>
<dbReference type="STRING" id="861299.J421_0386"/>
<dbReference type="Proteomes" id="UP000019151">
    <property type="component" value="Chromosome"/>
</dbReference>
<proteinExistence type="predicted"/>
<gene>
    <name evidence="2" type="ORF">J421_0386</name>
</gene>
<evidence type="ECO:0000313" key="3">
    <source>
        <dbReference type="Proteomes" id="UP000019151"/>
    </source>
</evidence>
<accession>W0REW8</accession>
<feature type="domain" description="Transcription regulator PadR N-terminal" evidence="1">
    <location>
        <begin position="17"/>
        <end position="91"/>
    </location>
</feature>
<organism evidence="2 3">
    <name type="scientific">Gemmatirosa kalamazoonensis</name>
    <dbReference type="NCBI Taxonomy" id="861299"/>
    <lineage>
        <taxon>Bacteria</taxon>
        <taxon>Pseudomonadati</taxon>
        <taxon>Gemmatimonadota</taxon>
        <taxon>Gemmatimonadia</taxon>
        <taxon>Gemmatimonadales</taxon>
        <taxon>Gemmatimonadaceae</taxon>
        <taxon>Gemmatirosa</taxon>
    </lineage>
</organism>
<dbReference type="InterPro" id="IPR036388">
    <property type="entry name" value="WH-like_DNA-bd_sf"/>
</dbReference>
<sequence>MARDQGALLQGTLGLLILKALVVQELHGYGIARWVQDVTGDVLQIEEGSLYPALRRLEDRGLISSRWAITENNRRARWYALTRAGRAHLREDASTWLQFSRAVTQVLRAEPSVL</sequence>
<dbReference type="SUPFAM" id="SSF46785">
    <property type="entry name" value="Winged helix' DNA-binding domain"/>
    <property type="match status" value="1"/>
</dbReference>
<dbReference type="PATRIC" id="fig|861299.3.peg.396"/>
<dbReference type="PANTHER" id="PTHR33169:SF14">
    <property type="entry name" value="TRANSCRIPTIONAL REGULATOR RV3488"/>
    <property type="match status" value="1"/>
</dbReference>
<dbReference type="KEGG" id="gba:J421_0386"/>